<keyword evidence="2" id="KW-1185">Reference proteome</keyword>
<sequence>MSLHEEVDTLKSLYKEVKVHGTPSSFGANNSELQYSLEIEKKSCEEDVRIASTMERTCIIYGIFLSSFPLGATNMTFGTHGHPSLLERTSVTIKLCFYMSDR</sequence>
<dbReference type="AlphaFoldDB" id="A0AAV1A9X7"/>
<evidence type="ECO:0000313" key="2">
    <source>
        <dbReference type="Proteomes" id="UP001157006"/>
    </source>
</evidence>
<name>A0AAV1A9X7_VICFA</name>
<gene>
    <name evidence="1" type="ORF">VFH_III229280</name>
</gene>
<evidence type="ECO:0000313" key="1">
    <source>
        <dbReference type="EMBL" id="CAI8606413.1"/>
    </source>
</evidence>
<accession>A0AAV1A9X7</accession>
<organism evidence="1 2">
    <name type="scientific">Vicia faba</name>
    <name type="common">Broad bean</name>
    <name type="synonym">Faba vulgaris</name>
    <dbReference type="NCBI Taxonomy" id="3906"/>
    <lineage>
        <taxon>Eukaryota</taxon>
        <taxon>Viridiplantae</taxon>
        <taxon>Streptophyta</taxon>
        <taxon>Embryophyta</taxon>
        <taxon>Tracheophyta</taxon>
        <taxon>Spermatophyta</taxon>
        <taxon>Magnoliopsida</taxon>
        <taxon>eudicotyledons</taxon>
        <taxon>Gunneridae</taxon>
        <taxon>Pentapetalae</taxon>
        <taxon>rosids</taxon>
        <taxon>fabids</taxon>
        <taxon>Fabales</taxon>
        <taxon>Fabaceae</taxon>
        <taxon>Papilionoideae</taxon>
        <taxon>50 kb inversion clade</taxon>
        <taxon>NPAAA clade</taxon>
        <taxon>Hologalegina</taxon>
        <taxon>IRL clade</taxon>
        <taxon>Fabeae</taxon>
        <taxon>Vicia</taxon>
    </lineage>
</organism>
<dbReference type="Proteomes" id="UP001157006">
    <property type="component" value="Chromosome 3"/>
</dbReference>
<reference evidence="1 2" key="1">
    <citation type="submission" date="2023-01" db="EMBL/GenBank/DDBJ databases">
        <authorList>
            <person name="Kreplak J."/>
        </authorList>
    </citation>
    <scope>NUCLEOTIDE SEQUENCE [LARGE SCALE GENOMIC DNA]</scope>
</reference>
<protein>
    <submittedName>
        <fullName evidence="1">Uncharacterized protein</fullName>
    </submittedName>
</protein>
<proteinExistence type="predicted"/>
<dbReference type="EMBL" id="OX451738">
    <property type="protein sequence ID" value="CAI8606413.1"/>
    <property type="molecule type" value="Genomic_DNA"/>
</dbReference>